<dbReference type="InterPro" id="IPR003848">
    <property type="entry name" value="DUF218"/>
</dbReference>
<dbReference type="GO" id="GO:0043164">
    <property type="term" value="P:Gram-negative-bacterium-type cell wall biogenesis"/>
    <property type="evidence" value="ECO:0007669"/>
    <property type="project" value="TreeGrafter"/>
</dbReference>
<feature type="domain" description="DUF218" evidence="2">
    <location>
        <begin position="121"/>
        <end position="293"/>
    </location>
</feature>
<feature type="transmembrane region" description="Helical" evidence="1">
    <location>
        <begin position="44"/>
        <end position="66"/>
    </location>
</feature>
<dbReference type="Pfam" id="PF02698">
    <property type="entry name" value="DUF218"/>
    <property type="match status" value="1"/>
</dbReference>
<dbReference type="CDD" id="cd06259">
    <property type="entry name" value="YdcF-like"/>
    <property type="match status" value="1"/>
</dbReference>
<gene>
    <name evidence="3" type="ORF">SAMN06296008_12119</name>
</gene>
<protein>
    <submittedName>
        <fullName evidence="3">Uncharacterized SAM-binding protein YcdF, DUF218 family</fullName>
    </submittedName>
</protein>
<dbReference type="PANTHER" id="PTHR30336:SF4">
    <property type="entry name" value="ENVELOPE BIOGENESIS FACTOR ELYC"/>
    <property type="match status" value="1"/>
</dbReference>
<accession>A0A1W2CBR4</accession>
<evidence type="ECO:0000313" key="3">
    <source>
        <dbReference type="EMBL" id="SMC82322.1"/>
    </source>
</evidence>
<dbReference type="AlphaFoldDB" id="A0A1W2CBR4"/>
<sequence length="305" mass="34947">MQSLSIDFLLRNLIAALMMPPLLWICLAGAALLFLKRRLKVQRLFVGMCLLMIWVTSTTAFANWLVAFSGHWMDWPVAIKLSDLKVSQHQPPTMGVQQKPLTEEQLTQQRLIADKEHLPVAIVVLGGGKLKGVLDRNDLMMEDLSKDALQRVRYAALLARHTQLPILVTGGAPEPSSKYPSPEAQVMAKVLLEDFNVKVRWIEDQSKTTQENAQFSAKILEKEQIHHIYLVTNFWHLPRAKKIFEKYGFIVTSAPMGFEFANEFDMHELTILDFLPGPGGLQRVREIWHEAMGGIWYHWRYKLFS</sequence>
<keyword evidence="1" id="KW-0812">Transmembrane</keyword>
<organism evidence="3 4">
    <name type="scientific">Polynucleobacter kasalickyi</name>
    <dbReference type="NCBI Taxonomy" id="1938817"/>
    <lineage>
        <taxon>Bacteria</taxon>
        <taxon>Pseudomonadati</taxon>
        <taxon>Pseudomonadota</taxon>
        <taxon>Betaproteobacteria</taxon>
        <taxon>Burkholderiales</taxon>
        <taxon>Burkholderiaceae</taxon>
        <taxon>Polynucleobacter</taxon>
    </lineage>
</organism>
<name>A0A1W2CBR4_9BURK</name>
<evidence type="ECO:0000256" key="1">
    <source>
        <dbReference type="SAM" id="Phobius"/>
    </source>
</evidence>
<dbReference type="GO" id="GO:0000270">
    <property type="term" value="P:peptidoglycan metabolic process"/>
    <property type="evidence" value="ECO:0007669"/>
    <property type="project" value="TreeGrafter"/>
</dbReference>
<dbReference type="Proteomes" id="UP000192708">
    <property type="component" value="Unassembled WGS sequence"/>
</dbReference>
<keyword evidence="1" id="KW-1133">Transmembrane helix</keyword>
<dbReference type="EMBL" id="FWXJ01000021">
    <property type="protein sequence ID" value="SMC82322.1"/>
    <property type="molecule type" value="Genomic_DNA"/>
</dbReference>
<dbReference type="STRING" id="1938817.SAMN06296008_12119"/>
<keyword evidence="1" id="KW-0472">Membrane</keyword>
<dbReference type="InterPro" id="IPR014729">
    <property type="entry name" value="Rossmann-like_a/b/a_fold"/>
</dbReference>
<reference evidence="3 4" key="1">
    <citation type="submission" date="2017-04" db="EMBL/GenBank/DDBJ databases">
        <authorList>
            <person name="Afonso C.L."/>
            <person name="Miller P.J."/>
            <person name="Scott M.A."/>
            <person name="Spackman E."/>
            <person name="Goraichik I."/>
            <person name="Dimitrov K.M."/>
            <person name="Suarez D.L."/>
            <person name="Swayne D.E."/>
        </authorList>
    </citation>
    <scope>NUCLEOTIDE SEQUENCE [LARGE SCALE GENOMIC DNA]</scope>
    <source>
        <strain evidence="3 4">VK13</strain>
    </source>
</reference>
<dbReference type="GO" id="GO:0005886">
    <property type="term" value="C:plasma membrane"/>
    <property type="evidence" value="ECO:0007669"/>
    <property type="project" value="TreeGrafter"/>
</dbReference>
<dbReference type="OrthoDB" id="9809813at2"/>
<feature type="transmembrane region" description="Helical" evidence="1">
    <location>
        <begin position="12"/>
        <end position="35"/>
    </location>
</feature>
<dbReference type="PANTHER" id="PTHR30336">
    <property type="entry name" value="INNER MEMBRANE PROTEIN, PROBABLE PERMEASE"/>
    <property type="match status" value="1"/>
</dbReference>
<evidence type="ECO:0000313" key="4">
    <source>
        <dbReference type="Proteomes" id="UP000192708"/>
    </source>
</evidence>
<dbReference type="Gene3D" id="3.40.50.620">
    <property type="entry name" value="HUPs"/>
    <property type="match status" value="1"/>
</dbReference>
<dbReference type="RefSeq" id="WP_084286004.1">
    <property type="nucleotide sequence ID" value="NZ_FWXJ01000021.1"/>
</dbReference>
<evidence type="ECO:0000259" key="2">
    <source>
        <dbReference type="Pfam" id="PF02698"/>
    </source>
</evidence>
<proteinExistence type="predicted"/>
<dbReference type="InterPro" id="IPR051599">
    <property type="entry name" value="Cell_Envelope_Assoc"/>
</dbReference>
<keyword evidence="4" id="KW-1185">Reference proteome</keyword>